<dbReference type="GO" id="GO:0005759">
    <property type="term" value="C:mitochondrial matrix"/>
    <property type="evidence" value="ECO:0007669"/>
    <property type="project" value="TreeGrafter"/>
</dbReference>
<dbReference type="SMART" id="SM00733">
    <property type="entry name" value="Mterf"/>
    <property type="match status" value="4"/>
</dbReference>
<dbReference type="PANTHER" id="PTHR15437:SF7">
    <property type="entry name" value="TRANSCRIPTION TERMINATION FACTOR 5, MITOCHONDRIAL"/>
    <property type="match status" value="1"/>
</dbReference>
<dbReference type="EMBL" id="BMAO01008267">
    <property type="protein sequence ID" value="GFR22245.1"/>
    <property type="molecule type" value="Genomic_DNA"/>
</dbReference>
<dbReference type="OrthoDB" id="10064535at2759"/>
<dbReference type="Proteomes" id="UP000887116">
    <property type="component" value="Unassembled WGS sequence"/>
</dbReference>
<reference evidence="3" key="1">
    <citation type="submission" date="2020-07" db="EMBL/GenBank/DDBJ databases">
        <title>Multicomponent nature underlies the extraordinary mechanical properties of spider dragline silk.</title>
        <authorList>
            <person name="Kono N."/>
            <person name="Nakamura H."/>
            <person name="Mori M."/>
            <person name="Yoshida Y."/>
            <person name="Ohtoshi R."/>
            <person name="Malay A.D."/>
            <person name="Moran D.A.P."/>
            <person name="Tomita M."/>
            <person name="Numata K."/>
            <person name="Arakawa K."/>
        </authorList>
    </citation>
    <scope>NUCLEOTIDE SEQUENCE</scope>
</reference>
<comment type="similarity">
    <text evidence="1">Belongs to the mTERF family.</text>
</comment>
<proteinExistence type="inferred from homology"/>
<protein>
    <submittedName>
        <fullName evidence="3">MTerf5</fullName>
    </submittedName>
</protein>
<evidence type="ECO:0000313" key="3">
    <source>
        <dbReference type="EMBL" id="GFR22245.1"/>
    </source>
</evidence>
<organism evidence="3 4">
    <name type="scientific">Trichonephila clavata</name>
    <name type="common">Joro spider</name>
    <name type="synonym">Nephila clavata</name>
    <dbReference type="NCBI Taxonomy" id="2740835"/>
    <lineage>
        <taxon>Eukaryota</taxon>
        <taxon>Metazoa</taxon>
        <taxon>Ecdysozoa</taxon>
        <taxon>Arthropoda</taxon>
        <taxon>Chelicerata</taxon>
        <taxon>Arachnida</taxon>
        <taxon>Araneae</taxon>
        <taxon>Araneomorphae</taxon>
        <taxon>Entelegynae</taxon>
        <taxon>Araneoidea</taxon>
        <taxon>Nephilidae</taxon>
        <taxon>Trichonephila</taxon>
    </lineage>
</organism>
<evidence type="ECO:0000313" key="4">
    <source>
        <dbReference type="Proteomes" id="UP000887116"/>
    </source>
</evidence>
<dbReference type="InterPro" id="IPR003690">
    <property type="entry name" value="MTERF"/>
</dbReference>
<gene>
    <name evidence="3" type="primary">NCL1_44216</name>
    <name evidence="3" type="ORF">TNCT_382951</name>
</gene>
<dbReference type="PANTHER" id="PTHR15437">
    <property type="entry name" value="TRANSCRIPTION TERMINATION FACTOR, MITOCHONDRIAL"/>
    <property type="match status" value="1"/>
</dbReference>
<dbReference type="AlphaFoldDB" id="A0A8X6J6F4"/>
<dbReference type="InterPro" id="IPR038538">
    <property type="entry name" value="MTERF_sf"/>
</dbReference>
<comment type="caution">
    <text evidence="3">The sequence shown here is derived from an EMBL/GenBank/DDBJ whole genome shotgun (WGS) entry which is preliminary data.</text>
</comment>
<accession>A0A8X6J6F4</accession>
<evidence type="ECO:0000256" key="2">
    <source>
        <dbReference type="ARBA" id="ARBA00022946"/>
    </source>
</evidence>
<sequence>MLLFKILRVKRKTVFGFKYIRFKSSLSREQKIKTNEVVANRSNKLSEILDCSKHTARELISKNTNILVLDADDFIRNATFCAKYFRFSDIVEFPCLISLESSLLQHRYFSLKELGCLNIAASHILRFPQIIKKTPRELAKENIYFHQNDEFDYFMSFLSDTTANDRSEIKQRFQKLYSDDSTLWKIKESMNAEFLASKLDCSLYKAHYMFHRYPPLRVQSVLNTTNLIDLLFQRLNFSISKVTHVPSILSLHHEIAEQFLEKTPDILGINTVEMVQKLPVILRRPPDTVQEVEEILKKFNISDRQLLCCPKIVTFTPRTLNQRLEYLCSSEEFALMHSYKKFLWLVYHYNNLKPRLEILKALDIPFSINFFIVTKNNFKKYLTICKYRSHINDVLHYLAQVFKQSDKEISIKLREFQNVHKACLANTVQVIQFLLETGVSKQQIYNGLGIITYDVDIVKEYFKELPNHPSCQPFQDWRTHYYLVRLLIYTIEADRGFKPDRSCESFAKSNDVNEYALSSYSY</sequence>
<dbReference type="GO" id="GO:0006393">
    <property type="term" value="P:termination of mitochondrial transcription"/>
    <property type="evidence" value="ECO:0007669"/>
    <property type="project" value="TreeGrafter"/>
</dbReference>
<dbReference type="GO" id="GO:0003676">
    <property type="term" value="F:nucleic acid binding"/>
    <property type="evidence" value="ECO:0007669"/>
    <property type="project" value="InterPro"/>
</dbReference>
<keyword evidence="2" id="KW-0809">Transit peptide</keyword>
<evidence type="ECO:0000256" key="1">
    <source>
        <dbReference type="ARBA" id="ARBA00007692"/>
    </source>
</evidence>
<keyword evidence="4" id="KW-1185">Reference proteome</keyword>
<name>A0A8X6J6F4_TRICU</name>
<dbReference type="Gene3D" id="1.25.70.10">
    <property type="entry name" value="Transcription termination factor 3, mitochondrial"/>
    <property type="match status" value="1"/>
</dbReference>